<sequence>MELEDFFRWEEELVEVCSGVVLGVEREVENRAGVEVEWVREVWNPIIPAKMSILVWHLFQDRHPTKDNLEKRGVQLNSTSLCVGGCGPEENTYHIFFNCPMLSIVWIGSLKWLGVSTAYSERGFDHLKMFKGLLVGEKRAKGASGVIWFVNIFVTRKARNAVVFRQEGFDREKVVEEAKWVTNPLACMGLYEDNEEMISYITRESLKILLQNAVLSVCKLIVKIRDSGAYLWSCFSLVGSSFDQVWIHPVWEHPSLVFFSKDRRVAANLPHKWLYSCLLSVRSVVFARSVKALYNPSPMLGCFRVVVMYVTVFIASVCLYLFILVPLAVEL</sequence>
<evidence type="ECO:0000259" key="2">
    <source>
        <dbReference type="Pfam" id="PF13966"/>
    </source>
</evidence>
<dbReference type="Proteomes" id="UP000242715">
    <property type="component" value="Unassembled WGS sequence"/>
</dbReference>
<evidence type="ECO:0000313" key="3">
    <source>
        <dbReference type="EMBL" id="GAU44404.1"/>
    </source>
</evidence>
<protein>
    <recommendedName>
        <fullName evidence="2">Reverse transcriptase zinc-binding domain-containing protein</fullName>
    </recommendedName>
</protein>
<feature type="domain" description="Reverse transcriptase zinc-binding" evidence="2">
    <location>
        <begin position="33"/>
        <end position="106"/>
    </location>
</feature>
<dbReference type="InterPro" id="IPR026960">
    <property type="entry name" value="RVT-Znf"/>
</dbReference>
<keyword evidence="1" id="KW-0472">Membrane</keyword>
<keyword evidence="1" id="KW-0812">Transmembrane</keyword>
<keyword evidence="4" id="KW-1185">Reference proteome</keyword>
<organism evidence="3 4">
    <name type="scientific">Trifolium subterraneum</name>
    <name type="common">Subterranean clover</name>
    <dbReference type="NCBI Taxonomy" id="3900"/>
    <lineage>
        <taxon>Eukaryota</taxon>
        <taxon>Viridiplantae</taxon>
        <taxon>Streptophyta</taxon>
        <taxon>Embryophyta</taxon>
        <taxon>Tracheophyta</taxon>
        <taxon>Spermatophyta</taxon>
        <taxon>Magnoliopsida</taxon>
        <taxon>eudicotyledons</taxon>
        <taxon>Gunneridae</taxon>
        <taxon>Pentapetalae</taxon>
        <taxon>rosids</taxon>
        <taxon>fabids</taxon>
        <taxon>Fabales</taxon>
        <taxon>Fabaceae</taxon>
        <taxon>Papilionoideae</taxon>
        <taxon>50 kb inversion clade</taxon>
        <taxon>NPAAA clade</taxon>
        <taxon>Hologalegina</taxon>
        <taxon>IRL clade</taxon>
        <taxon>Trifolieae</taxon>
        <taxon>Trifolium</taxon>
    </lineage>
</organism>
<accession>A0A2Z6NIX2</accession>
<dbReference type="Pfam" id="PF13966">
    <property type="entry name" value="zf-RVT"/>
    <property type="match status" value="1"/>
</dbReference>
<dbReference type="AlphaFoldDB" id="A0A2Z6NIX2"/>
<evidence type="ECO:0000256" key="1">
    <source>
        <dbReference type="SAM" id="Phobius"/>
    </source>
</evidence>
<feature type="transmembrane region" description="Helical" evidence="1">
    <location>
        <begin position="306"/>
        <end position="329"/>
    </location>
</feature>
<dbReference type="EMBL" id="DF974040">
    <property type="protein sequence ID" value="GAU44404.1"/>
    <property type="molecule type" value="Genomic_DNA"/>
</dbReference>
<reference evidence="4" key="1">
    <citation type="journal article" date="2017" name="Front. Plant Sci.">
        <title>Climate Clever Clovers: New Paradigm to Reduce the Environmental Footprint of Ruminants by Breeding Low Methanogenic Forages Utilizing Haplotype Variation.</title>
        <authorList>
            <person name="Kaur P."/>
            <person name="Appels R."/>
            <person name="Bayer P.E."/>
            <person name="Keeble-Gagnere G."/>
            <person name="Wang J."/>
            <person name="Hirakawa H."/>
            <person name="Shirasawa K."/>
            <person name="Vercoe P."/>
            <person name="Stefanova K."/>
            <person name="Durmic Z."/>
            <person name="Nichols P."/>
            <person name="Revell C."/>
            <person name="Isobe S.N."/>
            <person name="Edwards D."/>
            <person name="Erskine W."/>
        </authorList>
    </citation>
    <scope>NUCLEOTIDE SEQUENCE [LARGE SCALE GENOMIC DNA]</scope>
    <source>
        <strain evidence="4">cv. Daliak</strain>
    </source>
</reference>
<dbReference type="OrthoDB" id="1348681at2759"/>
<name>A0A2Z6NIX2_TRISU</name>
<proteinExistence type="predicted"/>
<evidence type="ECO:0000313" key="4">
    <source>
        <dbReference type="Proteomes" id="UP000242715"/>
    </source>
</evidence>
<gene>
    <name evidence="3" type="ORF">TSUD_246300</name>
</gene>
<keyword evidence="1" id="KW-1133">Transmembrane helix</keyword>